<dbReference type="PANTHER" id="PTHR43124:SF3">
    <property type="entry name" value="CHLORAMPHENICOL EFFLUX PUMP RV0191"/>
    <property type="match status" value="1"/>
</dbReference>
<dbReference type="Proteomes" id="UP000324252">
    <property type="component" value="Unassembled WGS sequence"/>
</dbReference>
<gene>
    <name evidence="10" type="ORF">SAMN05444142_1011169</name>
</gene>
<dbReference type="RefSeq" id="WP_149785996.1">
    <property type="nucleotide sequence ID" value="NZ_FNIO01000001.1"/>
</dbReference>
<sequence>MTLPKKPSLLTLVLLTGISVLTLNLFLPSLSRIADEFEADYALVSLSIGGYLAVSAVLQIVMGPLSDLYGRRPVLLAGLAIFILASIGCYFAQDIWVFLGFRLLQSAVVGAMVISRAVVNDIAPRAEAARLLGQIGAVMALAPMLAPVLGGVLDELFGWRANFAAFILIGVAMFALVWVDLPETNTHLGKGGFGAHFRSYPELLGVPLFWAHCSCLVFSIGGFFAFLGGAPQVAETQFGLTPGWVGVGMGSVPAGFMLGNYLTGRLSGRVPLSRIVLAGRWLAVIGPGIGVVLFALGVDDPLLMFGCVVFIGLGNGLTSPGVNASVMMVAPHLAGSASGLSGALTLAGGAALTAIAGVVVAGTGGALALLSLLVAVSVLSLLSAQYAYRIEARIA</sequence>
<dbReference type="PROSITE" id="PS50850">
    <property type="entry name" value="MFS"/>
    <property type="match status" value="1"/>
</dbReference>
<keyword evidence="5 8" id="KW-0812">Transmembrane</keyword>
<evidence type="ECO:0000256" key="2">
    <source>
        <dbReference type="ARBA" id="ARBA00004651"/>
    </source>
</evidence>
<feature type="transmembrane region" description="Helical" evidence="8">
    <location>
        <begin position="74"/>
        <end position="93"/>
    </location>
</feature>
<dbReference type="PANTHER" id="PTHR43124">
    <property type="entry name" value="PURINE EFFLUX PUMP PBUE"/>
    <property type="match status" value="1"/>
</dbReference>
<dbReference type="Gene3D" id="1.20.1720.10">
    <property type="entry name" value="Multidrug resistance protein D"/>
    <property type="match status" value="1"/>
</dbReference>
<dbReference type="InterPro" id="IPR036259">
    <property type="entry name" value="MFS_trans_sf"/>
</dbReference>
<feature type="transmembrane region" description="Helical" evidence="8">
    <location>
        <begin position="200"/>
        <end position="224"/>
    </location>
</feature>
<dbReference type="EMBL" id="FQZZ01000001">
    <property type="protein sequence ID" value="SHJ72743.1"/>
    <property type="molecule type" value="Genomic_DNA"/>
</dbReference>
<dbReference type="Pfam" id="PF07690">
    <property type="entry name" value="MFS_1"/>
    <property type="match status" value="1"/>
</dbReference>
<accession>A0A1H0A791</accession>
<feature type="transmembrane region" description="Helical" evidence="8">
    <location>
        <begin position="275"/>
        <end position="296"/>
    </location>
</feature>
<dbReference type="InterPro" id="IPR020846">
    <property type="entry name" value="MFS_dom"/>
</dbReference>
<protein>
    <submittedName>
        <fullName evidence="10">MFS transporter, DHA1 family, bicyclomycin/chloramphenicol resistance protein</fullName>
    </submittedName>
</protein>
<reference evidence="10 11" key="1">
    <citation type="submission" date="2016-11" db="EMBL/GenBank/DDBJ databases">
        <authorList>
            <person name="Varghese N."/>
            <person name="Submissions S."/>
        </authorList>
    </citation>
    <scope>NUCLEOTIDE SEQUENCE [LARGE SCALE GENOMIC DNA]</scope>
    <source>
        <strain evidence="10 11">DSM 29620</strain>
    </source>
</reference>
<keyword evidence="7 8" id="KW-0472">Membrane</keyword>
<dbReference type="PRINTS" id="PR01035">
    <property type="entry name" value="TCRTETA"/>
</dbReference>
<name>A0A1H0A791_9RHOB</name>
<feature type="domain" description="Major facilitator superfamily (MFS) profile" evidence="9">
    <location>
        <begin position="8"/>
        <end position="389"/>
    </location>
</feature>
<keyword evidence="6 8" id="KW-1133">Transmembrane helix</keyword>
<keyword evidence="4" id="KW-1003">Cell membrane</keyword>
<evidence type="ECO:0000256" key="3">
    <source>
        <dbReference type="ARBA" id="ARBA00007520"/>
    </source>
</evidence>
<evidence type="ECO:0000256" key="8">
    <source>
        <dbReference type="SAM" id="Phobius"/>
    </source>
</evidence>
<feature type="transmembrane region" description="Helical" evidence="8">
    <location>
        <begin position="342"/>
        <end position="361"/>
    </location>
</feature>
<dbReference type="InterPro" id="IPR005829">
    <property type="entry name" value="Sugar_transporter_CS"/>
</dbReference>
<dbReference type="InterPro" id="IPR001958">
    <property type="entry name" value="Tet-R_TetA/multi-R_MdtG-like"/>
</dbReference>
<evidence type="ECO:0000259" key="9">
    <source>
        <dbReference type="PROSITE" id="PS50850"/>
    </source>
</evidence>
<evidence type="ECO:0000256" key="6">
    <source>
        <dbReference type="ARBA" id="ARBA00022989"/>
    </source>
</evidence>
<evidence type="ECO:0000256" key="1">
    <source>
        <dbReference type="ARBA" id="ARBA00003279"/>
    </source>
</evidence>
<evidence type="ECO:0000313" key="10">
    <source>
        <dbReference type="EMBL" id="SHJ72743.1"/>
    </source>
</evidence>
<organism evidence="10 11">
    <name type="scientific">Lutimaribacter pacificus</name>
    <dbReference type="NCBI Taxonomy" id="391948"/>
    <lineage>
        <taxon>Bacteria</taxon>
        <taxon>Pseudomonadati</taxon>
        <taxon>Pseudomonadota</taxon>
        <taxon>Alphaproteobacteria</taxon>
        <taxon>Rhodobacterales</taxon>
        <taxon>Roseobacteraceae</taxon>
        <taxon>Lutimaribacter</taxon>
    </lineage>
</organism>
<dbReference type="GO" id="GO:0005886">
    <property type="term" value="C:plasma membrane"/>
    <property type="evidence" value="ECO:0007669"/>
    <property type="project" value="UniProtKB-SubCell"/>
</dbReference>
<comment type="subcellular location">
    <subcellularLocation>
        <location evidence="2">Cell membrane</location>
        <topology evidence="2">Multi-pass membrane protein</topology>
    </subcellularLocation>
</comment>
<feature type="transmembrane region" description="Helical" evidence="8">
    <location>
        <begin position="244"/>
        <end position="263"/>
    </location>
</feature>
<dbReference type="PROSITE" id="PS00216">
    <property type="entry name" value="SUGAR_TRANSPORT_1"/>
    <property type="match status" value="1"/>
</dbReference>
<comment type="function">
    <text evidence="1">Resistance to tetracycline by an active tetracycline efflux. This is an energy-dependent process that decreases the accumulation of the antibiotic in whole cells. This protein functions as a metal-tetracycline/H(+) antiporter.</text>
</comment>
<feature type="transmembrane region" description="Helical" evidence="8">
    <location>
        <begin position="367"/>
        <end position="388"/>
    </location>
</feature>
<dbReference type="CDD" id="cd17320">
    <property type="entry name" value="MFS_MdfA_MDR_like"/>
    <property type="match status" value="1"/>
</dbReference>
<feature type="transmembrane region" description="Helical" evidence="8">
    <location>
        <begin position="99"/>
        <end position="119"/>
    </location>
</feature>
<evidence type="ECO:0000256" key="7">
    <source>
        <dbReference type="ARBA" id="ARBA00023136"/>
    </source>
</evidence>
<feature type="transmembrane region" description="Helical" evidence="8">
    <location>
        <begin position="302"/>
        <end position="330"/>
    </location>
</feature>
<proteinExistence type="inferred from homology"/>
<dbReference type="SUPFAM" id="SSF103473">
    <property type="entry name" value="MFS general substrate transporter"/>
    <property type="match status" value="1"/>
</dbReference>
<dbReference type="OrthoDB" id="9800416at2"/>
<keyword evidence="11" id="KW-1185">Reference proteome</keyword>
<feature type="transmembrane region" description="Helical" evidence="8">
    <location>
        <begin position="41"/>
        <end position="62"/>
    </location>
</feature>
<evidence type="ECO:0000313" key="11">
    <source>
        <dbReference type="Proteomes" id="UP000324252"/>
    </source>
</evidence>
<evidence type="ECO:0000256" key="4">
    <source>
        <dbReference type="ARBA" id="ARBA00022475"/>
    </source>
</evidence>
<dbReference type="GO" id="GO:0022857">
    <property type="term" value="F:transmembrane transporter activity"/>
    <property type="evidence" value="ECO:0007669"/>
    <property type="project" value="InterPro"/>
</dbReference>
<feature type="transmembrane region" description="Helical" evidence="8">
    <location>
        <begin position="159"/>
        <end position="179"/>
    </location>
</feature>
<evidence type="ECO:0000256" key="5">
    <source>
        <dbReference type="ARBA" id="ARBA00022692"/>
    </source>
</evidence>
<dbReference type="AlphaFoldDB" id="A0A1H0A791"/>
<feature type="transmembrane region" description="Helical" evidence="8">
    <location>
        <begin position="131"/>
        <end position="153"/>
    </location>
</feature>
<dbReference type="InterPro" id="IPR050189">
    <property type="entry name" value="MFS_Efflux_Transporters"/>
</dbReference>
<dbReference type="InterPro" id="IPR011701">
    <property type="entry name" value="MFS"/>
</dbReference>
<comment type="similarity">
    <text evidence="3">Belongs to the major facilitator superfamily. TCR/Tet family.</text>
</comment>